<protein>
    <submittedName>
        <fullName evidence="3 4">Placenta-specific gene 8 protein-like isoform X1</fullName>
    </submittedName>
</protein>
<dbReference type="Proteomes" id="UP000286641">
    <property type="component" value="Unplaced"/>
</dbReference>
<evidence type="ECO:0000313" key="3">
    <source>
        <dbReference type="RefSeq" id="XP_025742901.1"/>
    </source>
</evidence>
<organism evidence="2 4">
    <name type="scientific">Callorhinus ursinus</name>
    <name type="common">Northern fur seal</name>
    <dbReference type="NCBI Taxonomy" id="34884"/>
    <lineage>
        <taxon>Eukaryota</taxon>
        <taxon>Metazoa</taxon>
        <taxon>Chordata</taxon>
        <taxon>Craniata</taxon>
        <taxon>Vertebrata</taxon>
        <taxon>Euteleostomi</taxon>
        <taxon>Mammalia</taxon>
        <taxon>Eutheria</taxon>
        <taxon>Laurasiatheria</taxon>
        <taxon>Carnivora</taxon>
        <taxon>Caniformia</taxon>
        <taxon>Pinnipedia</taxon>
        <taxon>Otariidae</taxon>
        <taxon>Callorhinus</taxon>
    </lineage>
</organism>
<evidence type="ECO:0000313" key="2">
    <source>
        <dbReference type="Proteomes" id="UP000286641"/>
    </source>
</evidence>
<comment type="similarity">
    <text evidence="1">Belongs to the cornifelin family.</text>
</comment>
<evidence type="ECO:0000313" key="4">
    <source>
        <dbReference type="RefSeq" id="XP_025742902.1"/>
    </source>
</evidence>
<evidence type="ECO:0000256" key="1">
    <source>
        <dbReference type="ARBA" id="ARBA00009024"/>
    </source>
</evidence>
<name>A0A3Q7QKZ3_CALUR</name>
<proteinExistence type="inferred from homology"/>
<gene>
    <name evidence="3 4" type="primary">LOC112835605</name>
</gene>
<dbReference type="InterPro" id="IPR006461">
    <property type="entry name" value="PLAC_motif_containing"/>
</dbReference>
<reference evidence="4" key="2">
    <citation type="submission" date="2025-04" db="UniProtKB">
        <authorList>
            <consortium name="RefSeq"/>
        </authorList>
    </citation>
    <scope>IDENTIFICATION</scope>
    <source>
        <tissue evidence="4">Blood</tissue>
    </source>
</reference>
<dbReference type="RefSeq" id="XP_025742902.1">
    <property type="nucleotide sequence ID" value="XM_025887117.1"/>
</dbReference>
<dbReference type="PANTHER" id="PTHR15907">
    <property type="entry name" value="DUF614 FAMILY PROTEIN-RELATED"/>
    <property type="match status" value="1"/>
</dbReference>
<dbReference type="RefSeq" id="XP_025742901.1">
    <property type="nucleotide sequence ID" value="XM_025887116.1"/>
</dbReference>
<reference key="1">
    <citation type="submission" date="2019-01" db="UniProtKB">
        <authorList>
            <consortium name="RefSeq"/>
        </authorList>
    </citation>
    <scope>IDENTIFICATION</scope>
    <source>
        <tissue evidence="3">Blood</tissue>
    </source>
</reference>
<dbReference type="Pfam" id="PF04749">
    <property type="entry name" value="PLAC8"/>
    <property type="match status" value="1"/>
</dbReference>
<dbReference type="NCBIfam" id="TIGR01571">
    <property type="entry name" value="A_thal_Cys_rich"/>
    <property type="match status" value="1"/>
</dbReference>
<accession>A0A3Q7QKZ3</accession>
<keyword evidence="2" id="KW-1185">Reference proteome</keyword>
<sequence length="169" mass="18413">MVERNGAYAGPRPVSATPPKIGLGRQDLVEWKNIDFGFSLPAWEPGYAAPGSALWNLAIKMNPVVSQPGYGTGGVMNSDWQTGIFDCCDDLGICLCGTFFPLCLSCQIASDMNECCLCGASVAMRTLYRTRYGLPGSICGDFLWLSCFPLCSLCQLKRDIEKRKAMNAF</sequence>
<dbReference type="AlphaFoldDB" id="A0A3Q7QKZ3"/>